<sequence>MHLRLSFISGNSNPSCKLVLSRFAVSSNDLDEAVSEFKNNQKESQNLFLFLFFFKEYKVSFHLHQFFPLPPLPSCNFYPYSRPDVRLIF</sequence>
<dbReference type="AlphaFoldDB" id="A0A3M7PAE9"/>
<proteinExistence type="predicted"/>
<organism evidence="1 2">
    <name type="scientific">Brachionus plicatilis</name>
    <name type="common">Marine rotifer</name>
    <name type="synonym">Brachionus muelleri</name>
    <dbReference type="NCBI Taxonomy" id="10195"/>
    <lineage>
        <taxon>Eukaryota</taxon>
        <taxon>Metazoa</taxon>
        <taxon>Spiralia</taxon>
        <taxon>Gnathifera</taxon>
        <taxon>Rotifera</taxon>
        <taxon>Eurotatoria</taxon>
        <taxon>Monogononta</taxon>
        <taxon>Pseudotrocha</taxon>
        <taxon>Ploima</taxon>
        <taxon>Brachionidae</taxon>
        <taxon>Brachionus</taxon>
    </lineage>
</organism>
<protein>
    <submittedName>
        <fullName evidence="1">Uncharacterized protein</fullName>
    </submittedName>
</protein>
<comment type="caution">
    <text evidence="1">The sequence shown here is derived from an EMBL/GenBank/DDBJ whole genome shotgun (WGS) entry which is preliminary data.</text>
</comment>
<name>A0A3M7PAE9_BRAPC</name>
<dbReference type="Proteomes" id="UP000276133">
    <property type="component" value="Unassembled WGS sequence"/>
</dbReference>
<accession>A0A3M7PAE9</accession>
<reference evidence="1 2" key="1">
    <citation type="journal article" date="2018" name="Sci. Rep.">
        <title>Genomic signatures of local adaptation to the degree of environmental predictability in rotifers.</title>
        <authorList>
            <person name="Franch-Gras L."/>
            <person name="Hahn C."/>
            <person name="Garcia-Roger E.M."/>
            <person name="Carmona M.J."/>
            <person name="Serra M."/>
            <person name="Gomez A."/>
        </authorList>
    </citation>
    <scope>NUCLEOTIDE SEQUENCE [LARGE SCALE GENOMIC DNA]</scope>
    <source>
        <strain evidence="1">HYR1</strain>
    </source>
</reference>
<evidence type="ECO:0000313" key="1">
    <source>
        <dbReference type="EMBL" id="RMZ96071.1"/>
    </source>
</evidence>
<evidence type="ECO:0000313" key="2">
    <source>
        <dbReference type="Proteomes" id="UP000276133"/>
    </source>
</evidence>
<gene>
    <name evidence="1" type="ORF">BpHYR1_001199</name>
</gene>
<dbReference type="EMBL" id="REGN01012311">
    <property type="protein sequence ID" value="RMZ96071.1"/>
    <property type="molecule type" value="Genomic_DNA"/>
</dbReference>
<keyword evidence="2" id="KW-1185">Reference proteome</keyword>